<accession>A0ABU2QYS2</accession>
<dbReference type="PRINTS" id="PR00420">
    <property type="entry name" value="RNGMNOXGNASE"/>
</dbReference>
<feature type="domain" description="FAD-binding" evidence="6">
    <location>
        <begin position="3"/>
        <end position="169"/>
    </location>
</feature>
<gene>
    <name evidence="7" type="ORF">RM698_11090</name>
</gene>
<feature type="domain" description="FAD-binding" evidence="6">
    <location>
        <begin position="278"/>
        <end position="342"/>
    </location>
</feature>
<dbReference type="EMBL" id="JAVRET010000020">
    <property type="protein sequence ID" value="MDT0409586.1"/>
    <property type="molecule type" value="Genomic_DNA"/>
</dbReference>
<comment type="caution">
    <text evidence="7">The sequence shown here is derived from an EMBL/GenBank/DDBJ whole genome shotgun (WGS) entry which is preliminary data.</text>
</comment>
<dbReference type="InterPro" id="IPR050493">
    <property type="entry name" value="FAD-dep_Monooxygenase_BioMet"/>
</dbReference>
<dbReference type="SUPFAM" id="SSF51905">
    <property type="entry name" value="FAD/NAD(P)-binding domain"/>
    <property type="match status" value="1"/>
</dbReference>
<dbReference type="NCBIfam" id="NF006021">
    <property type="entry name" value="PRK08163.1"/>
    <property type="match status" value="1"/>
</dbReference>
<evidence type="ECO:0000313" key="8">
    <source>
        <dbReference type="Proteomes" id="UP001183610"/>
    </source>
</evidence>
<keyword evidence="8" id="KW-1185">Reference proteome</keyword>
<dbReference type="PANTHER" id="PTHR13789:SF318">
    <property type="entry name" value="GERANYLGERANYL DIPHOSPHATE REDUCTASE"/>
    <property type="match status" value="1"/>
</dbReference>
<name>A0ABU2QYS2_9ACTN</name>
<dbReference type="RefSeq" id="WP_010270970.1">
    <property type="nucleotide sequence ID" value="NZ_JAVRET010000020.1"/>
</dbReference>
<evidence type="ECO:0000259" key="6">
    <source>
        <dbReference type="Pfam" id="PF01494"/>
    </source>
</evidence>
<dbReference type="InterPro" id="IPR036188">
    <property type="entry name" value="FAD/NAD-bd_sf"/>
</dbReference>
<evidence type="ECO:0000256" key="1">
    <source>
        <dbReference type="ARBA" id="ARBA00001974"/>
    </source>
</evidence>
<dbReference type="PANTHER" id="PTHR13789">
    <property type="entry name" value="MONOOXYGENASE"/>
    <property type="match status" value="1"/>
</dbReference>
<reference evidence="8" key="1">
    <citation type="submission" date="2023-07" db="EMBL/GenBank/DDBJ databases">
        <title>30 novel species of actinomycetes from the DSMZ collection.</title>
        <authorList>
            <person name="Nouioui I."/>
        </authorList>
    </citation>
    <scope>NUCLEOTIDE SEQUENCE [LARGE SCALE GENOMIC DNA]</scope>
    <source>
        <strain evidence="8">DSM 41979</strain>
    </source>
</reference>
<keyword evidence="3" id="KW-0274">FAD</keyword>
<dbReference type="EC" id="1.14.13.24" evidence="7"/>
<evidence type="ECO:0000256" key="3">
    <source>
        <dbReference type="ARBA" id="ARBA00022827"/>
    </source>
</evidence>
<keyword evidence="4 7" id="KW-0560">Oxidoreductase</keyword>
<dbReference type="Pfam" id="PF01494">
    <property type="entry name" value="FAD_binding_3"/>
    <property type="match status" value="2"/>
</dbReference>
<dbReference type="SUPFAM" id="SSF54373">
    <property type="entry name" value="FAD-linked reductases, C-terminal domain"/>
    <property type="match status" value="1"/>
</dbReference>
<comment type="cofactor">
    <cofactor evidence="1">
        <name>FAD</name>
        <dbReference type="ChEBI" id="CHEBI:57692"/>
    </cofactor>
</comment>
<dbReference type="Gene3D" id="3.50.50.60">
    <property type="entry name" value="FAD/NAD(P)-binding domain"/>
    <property type="match status" value="1"/>
</dbReference>
<proteinExistence type="predicted"/>
<evidence type="ECO:0000313" key="7">
    <source>
        <dbReference type="EMBL" id="MDT0409586.1"/>
    </source>
</evidence>
<keyword evidence="5" id="KW-0503">Monooxygenase</keyword>
<organism evidence="7 8">
    <name type="scientific">Streptomyces evansiae</name>
    <dbReference type="NCBI Taxonomy" id="3075535"/>
    <lineage>
        <taxon>Bacteria</taxon>
        <taxon>Bacillati</taxon>
        <taxon>Actinomycetota</taxon>
        <taxon>Actinomycetes</taxon>
        <taxon>Kitasatosporales</taxon>
        <taxon>Streptomycetaceae</taxon>
        <taxon>Streptomyces</taxon>
    </lineage>
</organism>
<keyword evidence="2" id="KW-0285">Flavoprotein</keyword>
<evidence type="ECO:0000256" key="5">
    <source>
        <dbReference type="ARBA" id="ARBA00023033"/>
    </source>
</evidence>
<dbReference type="Proteomes" id="UP001183610">
    <property type="component" value="Unassembled WGS sequence"/>
</dbReference>
<protein>
    <submittedName>
        <fullName evidence="7">3-hydroxybenzoate 6-monooxygenase</fullName>
        <ecNumber evidence="7">1.14.13.24</ecNumber>
    </submittedName>
</protein>
<dbReference type="GO" id="GO:0018669">
    <property type="term" value="F:3-hydroxybenzoate 6-monooxygenase activity"/>
    <property type="evidence" value="ECO:0007669"/>
    <property type="project" value="UniProtKB-EC"/>
</dbReference>
<sequence length="400" mass="42808">MAHAVIAGGGIGGLATALSLARSGHRSTVLERSTSFAEIGAGIQLGPNAFHALDLLGAGADVREAAVFTDELRFMDGLTGEKVATMKLTGAYRERFGNPYAVVHRGDLYQALLAACQDRDDILLRAGTAVSGYSQDSSGVIAHTADGNDVRGSLLVGADGIRSAVREAMLGDGEPRVSGHTIYRSVIPIEKVPEELRWNTVTLWAGPRWHFVHYIIGGGEFLNLAVTLDDGASVPVAGRKAAGELVLSRFPGIGTTARRLLELGTGWREWVLCDRDPVRTWVDGRVGLIGDAAHPMLQYAAQGACQALEDAVVLGDLLKGAEDDALPQALEQFNALRHERAGNAQLVARRMGHELYHPEGERARVRNAMLGSLTQEAMYDKVAWLHGDRSFTDGGHGGHR</sequence>
<dbReference type="InterPro" id="IPR002938">
    <property type="entry name" value="FAD-bd"/>
</dbReference>
<evidence type="ECO:0000256" key="2">
    <source>
        <dbReference type="ARBA" id="ARBA00022630"/>
    </source>
</evidence>
<evidence type="ECO:0000256" key="4">
    <source>
        <dbReference type="ARBA" id="ARBA00023002"/>
    </source>
</evidence>